<dbReference type="InterPro" id="IPR036942">
    <property type="entry name" value="Beta-barrel_TonB_sf"/>
</dbReference>
<dbReference type="InterPro" id="IPR037066">
    <property type="entry name" value="Plug_dom_sf"/>
</dbReference>
<dbReference type="Pfam" id="PF07715">
    <property type="entry name" value="Plug"/>
    <property type="match status" value="1"/>
</dbReference>
<evidence type="ECO:0000256" key="4">
    <source>
        <dbReference type="ARBA" id="ARBA00022452"/>
    </source>
</evidence>
<evidence type="ECO:0000256" key="17">
    <source>
        <dbReference type="SAM" id="SignalP"/>
    </source>
</evidence>
<dbReference type="PROSITE" id="PS01156">
    <property type="entry name" value="TONB_DEPENDENT_REC_2"/>
    <property type="match status" value="1"/>
</dbReference>
<dbReference type="Gene3D" id="2.40.170.20">
    <property type="entry name" value="TonB-dependent receptor, beta-barrel domain"/>
    <property type="match status" value="1"/>
</dbReference>
<keyword evidence="9" id="KW-0406">Ion transport</keyword>
<gene>
    <name evidence="19" type="ORF">SR858_16440</name>
</gene>
<dbReference type="SUPFAM" id="SSF56935">
    <property type="entry name" value="Porins"/>
    <property type="match status" value="1"/>
</dbReference>
<evidence type="ECO:0000259" key="18">
    <source>
        <dbReference type="SMART" id="SM00965"/>
    </source>
</evidence>
<comment type="subcellular location">
    <subcellularLocation>
        <location evidence="1 14">Cell outer membrane</location>
        <topology evidence="1 14">Multi-pass membrane protein</topology>
    </subcellularLocation>
</comment>
<dbReference type="CDD" id="cd01347">
    <property type="entry name" value="ligand_gated_channel"/>
    <property type="match status" value="1"/>
</dbReference>
<keyword evidence="8" id="KW-0408">Iron</keyword>
<dbReference type="SMART" id="SM00965">
    <property type="entry name" value="STN"/>
    <property type="match status" value="1"/>
</dbReference>
<keyword evidence="3 14" id="KW-0813">Transport</keyword>
<dbReference type="GeneID" id="43161990"/>
<organism evidence="19 20">
    <name type="scientific">Duganella zoogloeoides</name>
    <dbReference type="NCBI Taxonomy" id="75659"/>
    <lineage>
        <taxon>Bacteria</taxon>
        <taxon>Pseudomonadati</taxon>
        <taxon>Pseudomonadota</taxon>
        <taxon>Betaproteobacteria</taxon>
        <taxon>Burkholderiales</taxon>
        <taxon>Oxalobacteraceae</taxon>
        <taxon>Telluria group</taxon>
        <taxon>Duganella</taxon>
    </lineage>
</organism>
<keyword evidence="7 17" id="KW-0732">Signal</keyword>
<keyword evidence="10 16" id="KW-0798">TonB box</keyword>
<dbReference type="PROSITE" id="PS52016">
    <property type="entry name" value="TONB_DEPENDENT_REC_3"/>
    <property type="match status" value="1"/>
</dbReference>
<keyword evidence="12 19" id="KW-0675">Receptor</keyword>
<dbReference type="RefSeq" id="WP_019920090.1">
    <property type="nucleotide sequence ID" value="NZ_CP140152.1"/>
</dbReference>
<dbReference type="Proteomes" id="UP001326110">
    <property type="component" value="Chromosome"/>
</dbReference>
<dbReference type="NCBIfam" id="TIGR01783">
    <property type="entry name" value="TonB-siderophor"/>
    <property type="match status" value="1"/>
</dbReference>
<sequence length="832" mass="89367">MSLQKSSHPTARPALAPVALALLAALPLLSLVPLAPAHAQTAPLAAQAGTARKTYQIPAGPLAGALARFAAAAGVALSFDPALAEGRQSSGLQGDHGVASGFAALLAGSSLEAVSSSDGGYVLRQSLLADAPVSTLREVKVQAQDLGNLSDGSGAYTIAATSTATKLSLALRDTPQSISVITRQRMDDQNLNTMASVLEQTPGINIQHIDSERFSIFSRGYGIDSYQFDGVPTTLVITTTATPQSTGDMALYDHIEVLRGAAGLMTGAGEPSGTINLVRKRPTATLQGSAGAALGTWDMRRAEVDVSGPLNTTGTVRGRVVAAHQQSDSFIDYYSQKKQVLYGIVEADLAPGTLVSAGIDYTRSDPRGVSFASFPLFYSDGGQTDFPRSVNPASRWSSRKQNTLNAFATLEHKLPSDWSVKLALNHMYSKRTSKQASASWGFPDRATGENMMLFGGVGIGWQKQDGVDVQVQGPFELFGRKHEVVAGFNYAKFDDRSSPDVTDVEGRPVNFYTWNGYTAEPSPAPVLLNNDTKIRQNGAYLATRLKPTDDLAVIVGARTSSYRYHYTFDYLQPGYTDQLTEYRASGEVTPYAGVVYTVTPDHTLYASFTSIFKPQSVRDRNGVGLDPREGKSYEAGWKSAWLNRRVDAAVALFETRQDNLAERDPGQVVPGSLNQPAYLAVAGARTRGIDLEVTGQLAPGWNLSTSFSHSTTEDSKGVRIATAAPVNLFKLWTTYRLGGAWQGLTIGGGANRQSSMHFTATPWQLGKAVTARQQGYTIANLMARYQFNPRVALTVNVNNLFDKTYLSSLDTTFYGGYFGDPRNVAASLKYQF</sequence>
<feature type="signal peptide" evidence="17">
    <location>
        <begin position="1"/>
        <end position="39"/>
    </location>
</feature>
<feature type="chain" id="PRO_5047392435" evidence="17">
    <location>
        <begin position="40"/>
        <end position="832"/>
    </location>
</feature>
<feature type="short sequence motif" description="TonB C-terminal box" evidence="15">
    <location>
        <begin position="815"/>
        <end position="832"/>
    </location>
</feature>
<evidence type="ECO:0000256" key="15">
    <source>
        <dbReference type="PROSITE-ProRule" id="PRU10144"/>
    </source>
</evidence>
<evidence type="ECO:0000256" key="16">
    <source>
        <dbReference type="RuleBase" id="RU003357"/>
    </source>
</evidence>
<reference evidence="19 20" key="1">
    <citation type="submission" date="2023-11" db="EMBL/GenBank/DDBJ databases">
        <title>MicrobeMod: A computational toolkit for identifying prokaryotic methylation and restriction-modification with nanopore sequencing.</title>
        <authorList>
            <person name="Crits-Christoph A."/>
            <person name="Kang S.C."/>
            <person name="Lee H."/>
            <person name="Ostrov N."/>
        </authorList>
    </citation>
    <scope>NUCLEOTIDE SEQUENCE [LARGE SCALE GENOMIC DNA]</scope>
    <source>
        <strain evidence="19 20">ATCC 25935</strain>
    </source>
</reference>
<evidence type="ECO:0000256" key="7">
    <source>
        <dbReference type="ARBA" id="ARBA00022729"/>
    </source>
</evidence>
<keyword evidence="5" id="KW-0410">Iron transport</keyword>
<dbReference type="PANTHER" id="PTHR32552:SF74">
    <property type="entry name" value="HYDROXAMATE SIDEROPHORE RECEPTOR FHUE"/>
    <property type="match status" value="1"/>
</dbReference>
<dbReference type="InterPro" id="IPR010105">
    <property type="entry name" value="TonB_sidphr_rcpt"/>
</dbReference>
<dbReference type="Gene3D" id="3.55.50.30">
    <property type="match status" value="1"/>
</dbReference>
<evidence type="ECO:0000313" key="20">
    <source>
        <dbReference type="Proteomes" id="UP001326110"/>
    </source>
</evidence>
<evidence type="ECO:0000256" key="13">
    <source>
        <dbReference type="ARBA" id="ARBA00023237"/>
    </source>
</evidence>
<evidence type="ECO:0000256" key="5">
    <source>
        <dbReference type="ARBA" id="ARBA00022496"/>
    </source>
</evidence>
<evidence type="ECO:0000256" key="10">
    <source>
        <dbReference type="ARBA" id="ARBA00023077"/>
    </source>
</evidence>
<evidence type="ECO:0000256" key="9">
    <source>
        <dbReference type="ARBA" id="ARBA00023065"/>
    </source>
</evidence>
<evidence type="ECO:0000313" key="19">
    <source>
        <dbReference type="EMBL" id="WQH02664.1"/>
    </source>
</evidence>
<protein>
    <submittedName>
        <fullName evidence="19">TonB-dependent siderophore receptor</fullName>
    </submittedName>
</protein>
<accession>A0ABZ0XSL0</accession>
<keyword evidence="4 14" id="KW-1134">Transmembrane beta strand</keyword>
<feature type="domain" description="Secretin/TonB short N-terminal" evidence="18">
    <location>
        <begin position="75"/>
        <end position="126"/>
    </location>
</feature>
<keyword evidence="13 14" id="KW-0998">Cell outer membrane</keyword>
<evidence type="ECO:0000256" key="1">
    <source>
        <dbReference type="ARBA" id="ARBA00004571"/>
    </source>
</evidence>
<evidence type="ECO:0000256" key="2">
    <source>
        <dbReference type="ARBA" id="ARBA00009810"/>
    </source>
</evidence>
<evidence type="ECO:0000256" key="6">
    <source>
        <dbReference type="ARBA" id="ARBA00022692"/>
    </source>
</evidence>
<dbReference type="EMBL" id="CP140152">
    <property type="protein sequence ID" value="WQH02664.1"/>
    <property type="molecule type" value="Genomic_DNA"/>
</dbReference>
<dbReference type="InterPro" id="IPR010917">
    <property type="entry name" value="TonB_rcpt_CS"/>
</dbReference>
<dbReference type="InterPro" id="IPR039426">
    <property type="entry name" value="TonB-dep_rcpt-like"/>
</dbReference>
<dbReference type="InterPro" id="IPR012910">
    <property type="entry name" value="Plug_dom"/>
</dbReference>
<dbReference type="PANTHER" id="PTHR32552">
    <property type="entry name" value="FERRICHROME IRON RECEPTOR-RELATED"/>
    <property type="match status" value="1"/>
</dbReference>
<keyword evidence="20" id="KW-1185">Reference proteome</keyword>
<proteinExistence type="inferred from homology"/>
<evidence type="ECO:0000256" key="8">
    <source>
        <dbReference type="ARBA" id="ARBA00023004"/>
    </source>
</evidence>
<keyword evidence="6 14" id="KW-0812">Transmembrane</keyword>
<dbReference type="Gene3D" id="2.170.130.10">
    <property type="entry name" value="TonB-dependent receptor, plug domain"/>
    <property type="match status" value="1"/>
</dbReference>
<dbReference type="InterPro" id="IPR011662">
    <property type="entry name" value="Secretin/TonB_short_N"/>
</dbReference>
<keyword evidence="11 14" id="KW-0472">Membrane</keyword>
<dbReference type="InterPro" id="IPR000531">
    <property type="entry name" value="Beta-barrel_TonB"/>
</dbReference>
<dbReference type="Pfam" id="PF00593">
    <property type="entry name" value="TonB_dep_Rec_b-barrel"/>
    <property type="match status" value="1"/>
</dbReference>
<evidence type="ECO:0000256" key="3">
    <source>
        <dbReference type="ARBA" id="ARBA00022448"/>
    </source>
</evidence>
<comment type="similarity">
    <text evidence="2 14 16">Belongs to the TonB-dependent receptor family.</text>
</comment>
<name>A0ABZ0XSL0_9BURK</name>
<evidence type="ECO:0000256" key="12">
    <source>
        <dbReference type="ARBA" id="ARBA00023170"/>
    </source>
</evidence>
<evidence type="ECO:0000256" key="14">
    <source>
        <dbReference type="PROSITE-ProRule" id="PRU01360"/>
    </source>
</evidence>
<evidence type="ECO:0000256" key="11">
    <source>
        <dbReference type="ARBA" id="ARBA00023136"/>
    </source>
</evidence>